<dbReference type="EMBL" id="JAKELL010000003">
    <property type="protein sequence ID" value="KAH8999737.1"/>
    <property type="molecule type" value="Genomic_DNA"/>
</dbReference>
<feature type="region of interest" description="Disordered" evidence="3">
    <location>
        <begin position="177"/>
        <end position="206"/>
    </location>
</feature>
<evidence type="ECO:0000313" key="6">
    <source>
        <dbReference type="Proteomes" id="UP001201163"/>
    </source>
</evidence>
<evidence type="ECO:0000313" key="5">
    <source>
        <dbReference type="EMBL" id="KAH8999737.1"/>
    </source>
</evidence>
<sequence length="369" mass="41065">MPETMTEWQTAAHAEAQRACTIASSFGTQANHIKPDLYTQPFTALPTTSKSNDVVPMEVDAVTTSKCIFMTRLSDEEYDRCQKEGRCFQCLRIGHLTKECPERHKPRARINEVTTSPLNVLPNAQNIIQSALALRPEEREHILNTIALANMDYMGSPRAQINNIEITSRLPYEPRPNLLSLSDISPSSSYPPSPMSTHTPPCSGSSSPWLEPLTSHFLNSLLLGDEFPPLLGIFNPYVSTPALPTPADEEDKDVWYPAEEGIDSDWSQPTTSRPPVSVTDDTQSNGGVKLPISTSCHQLLFPRGALEQPRDPDMVQPTTPQPEEPVSMLQVEEEEPHCEAIVPRNHPLYAHIQKKRKSGNDADNEETHK</sequence>
<evidence type="ECO:0000256" key="2">
    <source>
        <dbReference type="PROSITE-ProRule" id="PRU00047"/>
    </source>
</evidence>
<keyword evidence="1" id="KW-0507">mRNA processing</keyword>
<accession>A0AAD4QCA2</accession>
<comment type="caution">
    <text evidence="5">The sequence shown here is derived from an EMBL/GenBank/DDBJ whole genome shotgun (WGS) entry which is preliminary data.</text>
</comment>
<dbReference type="GO" id="GO:0008270">
    <property type="term" value="F:zinc ion binding"/>
    <property type="evidence" value="ECO:0007669"/>
    <property type="project" value="UniProtKB-KW"/>
</dbReference>
<dbReference type="GO" id="GO:0006397">
    <property type="term" value="P:mRNA processing"/>
    <property type="evidence" value="ECO:0007669"/>
    <property type="project" value="UniProtKB-KW"/>
</dbReference>
<dbReference type="GO" id="GO:0003676">
    <property type="term" value="F:nucleic acid binding"/>
    <property type="evidence" value="ECO:0007669"/>
    <property type="project" value="InterPro"/>
</dbReference>
<gene>
    <name evidence="5" type="ORF">EDB92DRAFT_1940495</name>
</gene>
<protein>
    <recommendedName>
        <fullName evidence="4">CCHC-type domain-containing protein</fullName>
    </recommendedName>
</protein>
<name>A0AAD4QCA2_9AGAM</name>
<feature type="compositionally biased region" description="Low complexity" evidence="3">
    <location>
        <begin position="177"/>
        <end position="188"/>
    </location>
</feature>
<dbReference type="Proteomes" id="UP001201163">
    <property type="component" value="Unassembled WGS sequence"/>
</dbReference>
<keyword evidence="2" id="KW-0863">Zinc-finger</keyword>
<keyword evidence="6" id="KW-1185">Reference proteome</keyword>
<feature type="region of interest" description="Disordered" evidence="3">
    <location>
        <begin position="344"/>
        <end position="369"/>
    </location>
</feature>
<dbReference type="AlphaFoldDB" id="A0AAD4QCA2"/>
<dbReference type="SUPFAM" id="SSF57756">
    <property type="entry name" value="Retrovirus zinc finger-like domains"/>
    <property type="match status" value="1"/>
</dbReference>
<feature type="compositionally biased region" description="Polar residues" evidence="3">
    <location>
        <begin position="265"/>
        <end position="284"/>
    </location>
</feature>
<feature type="domain" description="CCHC-type" evidence="4">
    <location>
        <begin position="86"/>
        <end position="102"/>
    </location>
</feature>
<feature type="region of interest" description="Disordered" evidence="3">
    <location>
        <begin position="261"/>
        <end position="284"/>
    </location>
</feature>
<evidence type="ECO:0000256" key="3">
    <source>
        <dbReference type="SAM" id="MobiDB-lite"/>
    </source>
</evidence>
<organism evidence="5 6">
    <name type="scientific">Lactarius akahatsu</name>
    <dbReference type="NCBI Taxonomy" id="416441"/>
    <lineage>
        <taxon>Eukaryota</taxon>
        <taxon>Fungi</taxon>
        <taxon>Dikarya</taxon>
        <taxon>Basidiomycota</taxon>
        <taxon>Agaricomycotina</taxon>
        <taxon>Agaricomycetes</taxon>
        <taxon>Russulales</taxon>
        <taxon>Russulaceae</taxon>
        <taxon>Lactarius</taxon>
    </lineage>
</organism>
<dbReference type="InterPro" id="IPR001878">
    <property type="entry name" value="Znf_CCHC"/>
</dbReference>
<keyword evidence="2" id="KW-0862">Zinc</keyword>
<feature type="region of interest" description="Disordered" evidence="3">
    <location>
        <begin position="306"/>
        <end position="328"/>
    </location>
</feature>
<proteinExistence type="predicted"/>
<dbReference type="InterPro" id="IPR036875">
    <property type="entry name" value="Znf_CCHC_sf"/>
</dbReference>
<reference evidence="5" key="1">
    <citation type="submission" date="2022-01" db="EMBL/GenBank/DDBJ databases">
        <title>Comparative genomics reveals a dynamic genome evolution in the ectomycorrhizal milk-cap (Lactarius) mushrooms.</title>
        <authorList>
            <consortium name="DOE Joint Genome Institute"/>
            <person name="Lebreton A."/>
            <person name="Tang N."/>
            <person name="Kuo A."/>
            <person name="LaButti K."/>
            <person name="Drula E."/>
            <person name="Barry K."/>
            <person name="Clum A."/>
            <person name="Lipzen A."/>
            <person name="Mousain D."/>
            <person name="Ng V."/>
            <person name="Wang R."/>
            <person name="Wang X."/>
            <person name="Dai Y."/>
            <person name="Henrissat B."/>
            <person name="Grigoriev I.V."/>
            <person name="Guerin-Laguette A."/>
            <person name="Yu F."/>
            <person name="Martin F.M."/>
        </authorList>
    </citation>
    <scope>NUCLEOTIDE SEQUENCE</scope>
    <source>
        <strain evidence="5">QP</strain>
    </source>
</reference>
<keyword evidence="2" id="KW-0479">Metal-binding</keyword>
<evidence type="ECO:0000256" key="1">
    <source>
        <dbReference type="ARBA" id="ARBA00022664"/>
    </source>
</evidence>
<evidence type="ECO:0000259" key="4">
    <source>
        <dbReference type="PROSITE" id="PS50158"/>
    </source>
</evidence>
<dbReference type="PROSITE" id="PS50158">
    <property type="entry name" value="ZF_CCHC"/>
    <property type="match status" value="1"/>
</dbReference>